<evidence type="ECO:0000259" key="2">
    <source>
        <dbReference type="Pfam" id="PF20154"/>
    </source>
</evidence>
<dbReference type="GO" id="GO:0042158">
    <property type="term" value="P:lipoprotein biosynthetic process"/>
    <property type="evidence" value="ECO:0007669"/>
    <property type="project" value="InterPro"/>
</dbReference>
<proteinExistence type="predicted"/>
<dbReference type="GO" id="GO:0016410">
    <property type="term" value="F:N-acyltransferase activity"/>
    <property type="evidence" value="ECO:0007669"/>
    <property type="project" value="InterPro"/>
</dbReference>
<comment type="caution">
    <text evidence="3">The sequence shown here is derived from an EMBL/GenBank/DDBJ whole genome shotgun (WGS) entry which is preliminary data.</text>
</comment>
<dbReference type="Pfam" id="PF20154">
    <property type="entry name" value="LNT_N"/>
    <property type="match status" value="1"/>
</dbReference>
<evidence type="ECO:0000313" key="4">
    <source>
        <dbReference type="Proteomes" id="UP000603545"/>
    </source>
</evidence>
<dbReference type="EMBL" id="JACNLL010000009">
    <property type="protein sequence ID" value="MBC8198551.1"/>
    <property type="molecule type" value="Genomic_DNA"/>
</dbReference>
<feature type="transmembrane region" description="Helical" evidence="1">
    <location>
        <begin position="33"/>
        <end position="53"/>
    </location>
</feature>
<keyword evidence="1" id="KW-1133">Transmembrane helix</keyword>
<dbReference type="GO" id="GO:0016020">
    <property type="term" value="C:membrane"/>
    <property type="evidence" value="ECO:0007669"/>
    <property type="project" value="InterPro"/>
</dbReference>
<evidence type="ECO:0000256" key="1">
    <source>
        <dbReference type="SAM" id="Phobius"/>
    </source>
</evidence>
<dbReference type="Proteomes" id="UP000603545">
    <property type="component" value="Unassembled WGS sequence"/>
</dbReference>
<reference evidence="3 4" key="1">
    <citation type="submission" date="2020-08" db="EMBL/GenBank/DDBJ databases">
        <title>Bridging the membrane lipid divide: bacteria of the FCB group superphylum have the potential to synthesize archaeal ether lipids.</title>
        <authorList>
            <person name="Villanueva L."/>
            <person name="Von Meijenfeldt F.A.B."/>
            <person name="Westbye A.B."/>
            <person name="Yadav S."/>
            <person name="Hopmans E.C."/>
            <person name="Dutilh B.E."/>
            <person name="Sinninghe Damste J.S."/>
        </authorList>
    </citation>
    <scope>NUCLEOTIDE SEQUENCE [LARGE SCALE GENOMIC DNA]</scope>
    <source>
        <strain evidence="3">NIOZ-UU82</strain>
    </source>
</reference>
<name>A0A8J6N448_9BACT</name>
<dbReference type="AlphaFoldDB" id="A0A8J6N448"/>
<evidence type="ECO:0000313" key="3">
    <source>
        <dbReference type="EMBL" id="MBC8198551.1"/>
    </source>
</evidence>
<dbReference type="InterPro" id="IPR045378">
    <property type="entry name" value="LNT_N"/>
</dbReference>
<protein>
    <recommendedName>
        <fullName evidence="2">Apolipoprotein N-acyltransferase N-terminal domain-containing protein</fullName>
    </recommendedName>
</protein>
<keyword evidence="1" id="KW-0812">Transmembrane</keyword>
<sequence length="72" mass="8098">MHGNSGLFHGFPWGLIGHSQFNKLHLIQLSDIFGIYGVSFLIALANATIFQAFRYITGSKWKEVWDGRVCGK</sequence>
<organism evidence="3 4">
    <name type="scientific">Candidatus Desulfaltia bathyphila</name>
    <dbReference type="NCBI Taxonomy" id="2841697"/>
    <lineage>
        <taxon>Bacteria</taxon>
        <taxon>Pseudomonadati</taxon>
        <taxon>Thermodesulfobacteriota</taxon>
        <taxon>Desulfobacteria</taxon>
        <taxon>Desulfobacterales</taxon>
        <taxon>Desulfobacterales incertae sedis</taxon>
        <taxon>Candidatus Desulfaltia</taxon>
    </lineage>
</organism>
<keyword evidence="1" id="KW-0472">Membrane</keyword>
<dbReference type="PANTHER" id="PTHR38686:SF1">
    <property type="entry name" value="APOLIPOPROTEIN N-ACYLTRANSFERASE"/>
    <property type="match status" value="1"/>
</dbReference>
<dbReference type="PANTHER" id="PTHR38686">
    <property type="entry name" value="APOLIPOPROTEIN N-ACYLTRANSFERASE"/>
    <property type="match status" value="1"/>
</dbReference>
<accession>A0A8J6N448</accession>
<dbReference type="InterPro" id="IPR004563">
    <property type="entry name" value="Apolipo_AcylTrfase"/>
</dbReference>
<gene>
    <name evidence="3" type="ORF">H8E80_00685</name>
</gene>
<feature type="domain" description="Apolipoprotein N-acyltransferase N-terminal" evidence="2">
    <location>
        <begin position="7"/>
        <end position="47"/>
    </location>
</feature>